<evidence type="ECO:0000259" key="2">
    <source>
        <dbReference type="Pfam" id="PF01569"/>
    </source>
</evidence>
<name>A0A6I2UXM7_9FIRM</name>
<comment type="caution">
    <text evidence="3">The sequence shown here is derived from an EMBL/GenBank/DDBJ whole genome shotgun (WGS) entry which is preliminary data.</text>
</comment>
<keyword evidence="1" id="KW-1133">Transmembrane helix</keyword>
<dbReference type="PROSITE" id="PS51257">
    <property type="entry name" value="PROKAR_LIPOPROTEIN"/>
    <property type="match status" value="1"/>
</dbReference>
<dbReference type="AlphaFoldDB" id="A0A6I2UXM7"/>
<dbReference type="InterPro" id="IPR000326">
    <property type="entry name" value="PAP2/HPO"/>
</dbReference>
<sequence length="99" mass="10778">MVVHAVRCVCEILGVCFGFVSSFVFAGACAAGVFAVALILLRAWYRWLALAMAVLIVFSRLYVGMHYPSDVLGGFPLAYIVSFLVWRFLGEGIAQPAKS</sequence>
<organism evidence="3 4">
    <name type="scientific">Selenomonas montiformis</name>
    <dbReference type="NCBI Taxonomy" id="2652285"/>
    <lineage>
        <taxon>Bacteria</taxon>
        <taxon>Bacillati</taxon>
        <taxon>Bacillota</taxon>
        <taxon>Negativicutes</taxon>
        <taxon>Selenomonadales</taxon>
        <taxon>Selenomonadaceae</taxon>
        <taxon>Selenomonas</taxon>
    </lineage>
</organism>
<evidence type="ECO:0000313" key="4">
    <source>
        <dbReference type="Proteomes" id="UP000430222"/>
    </source>
</evidence>
<dbReference type="InterPro" id="IPR036938">
    <property type="entry name" value="PAP2/HPO_sf"/>
</dbReference>
<feature type="transmembrane region" description="Helical" evidence="1">
    <location>
        <begin position="47"/>
        <end position="65"/>
    </location>
</feature>
<dbReference type="EMBL" id="VUNL01000006">
    <property type="protein sequence ID" value="MSV24834.1"/>
    <property type="molecule type" value="Genomic_DNA"/>
</dbReference>
<feature type="transmembrane region" description="Helical" evidence="1">
    <location>
        <begin position="71"/>
        <end position="89"/>
    </location>
</feature>
<dbReference type="SUPFAM" id="SSF48317">
    <property type="entry name" value="Acid phosphatase/Vanadium-dependent haloperoxidase"/>
    <property type="match status" value="1"/>
</dbReference>
<evidence type="ECO:0000256" key="1">
    <source>
        <dbReference type="SAM" id="Phobius"/>
    </source>
</evidence>
<dbReference type="Gene3D" id="1.20.144.10">
    <property type="entry name" value="Phosphatidic acid phosphatase type 2/haloperoxidase"/>
    <property type="match status" value="1"/>
</dbReference>
<dbReference type="Proteomes" id="UP000430222">
    <property type="component" value="Unassembled WGS sequence"/>
</dbReference>
<proteinExistence type="predicted"/>
<dbReference type="Pfam" id="PF01569">
    <property type="entry name" value="PAP2"/>
    <property type="match status" value="1"/>
</dbReference>
<feature type="domain" description="Phosphatidic acid phosphatase type 2/haloperoxidase" evidence="2">
    <location>
        <begin position="25"/>
        <end position="89"/>
    </location>
</feature>
<keyword evidence="1" id="KW-0812">Transmembrane</keyword>
<reference evidence="3 4" key="1">
    <citation type="submission" date="2019-08" db="EMBL/GenBank/DDBJ databases">
        <title>In-depth cultivation of the pig gut microbiome towards novel bacterial diversity and tailored functional studies.</title>
        <authorList>
            <person name="Wylensek D."/>
            <person name="Hitch T.C.A."/>
            <person name="Clavel T."/>
        </authorList>
    </citation>
    <scope>NUCLEOTIDE SEQUENCE [LARGE SCALE GENOMIC DNA]</scope>
    <source>
        <strain evidence="4">WCA-380-WT-3B3</strain>
    </source>
</reference>
<feature type="transmembrane region" description="Helical" evidence="1">
    <location>
        <begin position="12"/>
        <end position="40"/>
    </location>
</feature>
<gene>
    <name evidence="3" type="ORF">FYJ78_06480</name>
</gene>
<evidence type="ECO:0000313" key="3">
    <source>
        <dbReference type="EMBL" id="MSV24834.1"/>
    </source>
</evidence>
<keyword evidence="1" id="KW-0472">Membrane</keyword>
<keyword evidence="4" id="KW-1185">Reference proteome</keyword>
<protein>
    <submittedName>
        <fullName evidence="3">Phosphatase PAP2 family protein</fullName>
    </submittedName>
</protein>
<accession>A0A6I2UXM7</accession>
<dbReference type="RefSeq" id="WP_154620597.1">
    <property type="nucleotide sequence ID" value="NZ_VUNL01000006.1"/>
</dbReference>